<dbReference type="SMART" id="SM00698">
    <property type="entry name" value="MORN"/>
    <property type="match status" value="8"/>
</dbReference>
<dbReference type="InterPro" id="IPR027484">
    <property type="entry name" value="PInositol-4-P-5-kinase_N"/>
</dbReference>
<dbReference type="CDD" id="cd17302">
    <property type="entry name" value="PIPKc_AtPIP5K_like"/>
    <property type="match status" value="1"/>
</dbReference>
<evidence type="ECO:0000256" key="4">
    <source>
        <dbReference type="SAM" id="MobiDB-lite"/>
    </source>
</evidence>
<keyword evidence="2" id="KW-0677">Repeat</keyword>
<dbReference type="EMBL" id="BFEA01000269">
    <property type="protein sequence ID" value="GBG77516.1"/>
    <property type="molecule type" value="Genomic_DNA"/>
</dbReference>
<dbReference type="GO" id="GO:0016308">
    <property type="term" value="F:1-phosphatidylinositol-4-phosphate 5-kinase activity"/>
    <property type="evidence" value="ECO:0007669"/>
    <property type="project" value="UniProtKB-EC"/>
</dbReference>
<keyword evidence="7" id="KW-1185">Reference proteome</keyword>
<keyword evidence="3" id="KW-0418">Kinase</keyword>
<dbReference type="Gene3D" id="3.30.800.10">
    <property type="entry name" value="Phosphatidylinositol Phosphate Kinase II Beta"/>
    <property type="match status" value="1"/>
</dbReference>
<feature type="compositionally biased region" description="Basic and acidic residues" evidence="4">
    <location>
        <begin position="221"/>
        <end position="251"/>
    </location>
</feature>
<dbReference type="Pfam" id="PF02493">
    <property type="entry name" value="MORN"/>
    <property type="match status" value="8"/>
</dbReference>
<comment type="caution">
    <text evidence="6">The sequence shown here is derived from an EMBL/GenBank/DDBJ whole genome shotgun (WGS) entry which is preliminary data.</text>
</comment>
<feature type="compositionally biased region" description="Basic and acidic residues" evidence="4">
    <location>
        <begin position="338"/>
        <end position="362"/>
    </location>
</feature>
<dbReference type="InterPro" id="IPR002498">
    <property type="entry name" value="PInositol-4-P-4/5-kinase_core"/>
</dbReference>
<dbReference type="SUPFAM" id="SSF56104">
    <property type="entry name" value="SAICAR synthase-like"/>
    <property type="match status" value="1"/>
</dbReference>
<dbReference type="GO" id="GO:0005524">
    <property type="term" value="F:ATP binding"/>
    <property type="evidence" value="ECO:0007669"/>
    <property type="project" value="UniProtKB-UniRule"/>
</dbReference>
<evidence type="ECO:0000256" key="2">
    <source>
        <dbReference type="ARBA" id="ARBA00022737"/>
    </source>
</evidence>
<evidence type="ECO:0000313" key="7">
    <source>
        <dbReference type="Proteomes" id="UP000265515"/>
    </source>
</evidence>
<dbReference type="PROSITE" id="PS51455">
    <property type="entry name" value="PIPK"/>
    <property type="match status" value="1"/>
</dbReference>
<dbReference type="Proteomes" id="UP000265515">
    <property type="component" value="Unassembled WGS sequence"/>
</dbReference>
<dbReference type="SUPFAM" id="SSF82185">
    <property type="entry name" value="Histone H3 K4-specific methyltransferase SET7/9 N-terminal domain"/>
    <property type="match status" value="2"/>
</dbReference>
<organism evidence="6 7">
    <name type="scientific">Chara braunii</name>
    <name type="common">Braun's stonewort</name>
    <dbReference type="NCBI Taxonomy" id="69332"/>
    <lineage>
        <taxon>Eukaryota</taxon>
        <taxon>Viridiplantae</taxon>
        <taxon>Streptophyta</taxon>
        <taxon>Charophyceae</taxon>
        <taxon>Charales</taxon>
        <taxon>Characeae</taxon>
        <taxon>Chara</taxon>
    </lineage>
</organism>
<dbReference type="OrthoDB" id="70770at2759"/>
<feature type="domain" description="PIPK" evidence="5">
    <location>
        <begin position="661"/>
        <end position="1154"/>
    </location>
</feature>
<dbReference type="GO" id="GO:0005886">
    <property type="term" value="C:plasma membrane"/>
    <property type="evidence" value="ECO:0007669"/>
    <property type="project" value="TreeGrafter"/>
</dbReference>
<evidence type="ECO:0000259" key="5">
    <source>
        <dbReference type="PROSITE" id="PS51455"/>
    </source>
</evidence>
<dbReference type="PANTHER" id="PTHR23086">
    <property type="entry name" value="PHOSPHATIDYLINOSITOL-4-PHOSPHATE 5-KINASE"/>
    <property type="match status" value="1"/>
</dbReference>
<feature type="compositionally biased region" description="Basic residues" evidence="4">
    <location>
        <begin position="315"/>
        <end position="324"/>
    </location>
</feature>
<dbReference type="GO" id="GO:0046854">
    <property type="term" value="P:phosphatidylinositol phosphate biosynthetic process"/>
    <property type="evidence" value="ECO:0007669"/>
    <property type="project" value="TreeGrafter"/>
</dbReference>
<feature type="compositionally biased region" description="Acidic residues" evidence="4">
    <location>
        <begin position="375"/>
        <end position="385"/>
    </location>
</feature>
<protein>
    <recommendedName>
        <fullName evidence="1">1-phosphatidylinositol-4-phosphate 5-kinase</fullName>
        <ecNumber evidence="1">2.7.1.68</ecNumber>
    </recommendedName>
</protein>
<evidence type="ECO:0000256" key="3">
    <source>
        <dbReference type="PROSITE-ProRule" id="PRU00781"/>
    </source>
</evidence>
<evidence type="ECO:0000313" key="6">
    <source>
        <dbReference type="EMBL" id="GBG77516.1"/>
    </source>
</evidence>
<feature type="region of interest" description="Disordered" evidence="4">
    <location>
        <begin position="315"/>
        <end position="397"/>
    </location>
</feature>
<dbReference type="EC" id="2.7.1.68" evidence="1"/>
<dbReference type="Gramene" id="GBG77516">
    <property type="protein sequence ID" value="GBG77516"/>
    <property type="gene ID" value="CBR_g23960"/>
</dbReference>
<keyword evidence="3" id="KW-0067">ATP-binding</keyword>
<name>A0A388L5D8_CHABU</name>
<gene>
    <name evidence="6" type="ORF">CBR_g23960</name>
</gene>
<dbReference type="STRING" id="69332.A0A388L5D8"/>
<dbReference type="Gene3D" id="2.20.110.10">
    <property type="entry name" value="Histone H3 K4-specific methyltransferase SET7/9 N-terminal domain"/>
    <property type="match status" value="4"/>
</dbReference>
<dbReference type="Pfam" id="PF01504">
    <property type="entry name" value="PIP5K"/>
    <property type="match status" value="1"/>
</dbReference>
<accession>A0A388L5D8</accession>
<dbReference type="InterPro" id="IPR027483">
    <property type="entry name" value="PInositol-4-P-4/5-kinase_C_sf"/>
</dbReference>
<dbReference type="AlphaFoldDB" id="A0A388L5D8"/>
<proteinExistence type="predicted"/>
<dbReference type="InterPro" id="IPR023610">
    <property type="entry name" value="PInositol-4/5-P-5/4-kinase"/>
</dbReference>
<feature type="region of interest" description="Disordered" evidence="4">
    <location>
        <begin position="947"/>
        <end position="1004"/>
    </location>
</feature>
<dbReference type="OMA" id="SCHENIV"/>
<feature type="region of interest" description="Disordered" evidence="4">
    <location>
        <begin position="221"/>
        <end position="272"/>
    </location>
</feature>
<dbReference type="Gene3D" id="3.30.810.10">
    <property type="entry name" value="2-Layer Sandwich"/>
    <property type="match status" value="1"/>
</dbReference>
<dbReference type="PANTHER" id="PTHR23086:SF8">
    <property type="entry name" value="PHOSPHATIDYLINOSITOL 5-PHOSPHATE 4-KINASE, ISOFORM A"/>
    <property type="match status" value="1"/>
</dbReference>
<keyword evidence="3" id="KW-0808">Transferase</keyword>
<keyword evidence="3" id="KW-0547">Nucleotide-binding</keyword>
<reference evidence="6 7" key="1">
    <citation type="journal article" date="2018" name="Cell">
        <title>The Chara Genome: Secondary Complexity and Implications for Plant Terrestrialization.</title>
        <authorList>
            <person name="Nishiyama T."/>
            <person name="Sakayama H."/>
            <person name="Vries J.D."/>
            <person name="Buschmann H."/>
            <person name="Saint-Marcoux D."/>
            <person name="Ullrich K.K."/>
            <person name="Haas F.B."/>
            <person name="Vanderstraeten L."/>
            <person name="Becker D."/>
            <person name="Lang D."/>
            <person name="Vosolsobe S."/>
            <person name="Rombauts S."/>
            <person name="Wilhelmsson P.K.I."/>
            <person name="Janitza P."/>
            <person name="Kern R."/>
            <person name="Heyl A."/>
            <person name="Rumpler F."/>
            <person name="Villalobos L.I.A.C."/>
            <person name="Clay J.M."/>
            <person name="Skokan R."/>
            <person name="Toyoda A."/>
            <person name="Suzuki Y."/>
            <person name="Kagoshima H."/>
            <person name="Schijlen E."/>
            <person name="Tajeshwar N."/>
            <person name="Catarino B."/>
            <person name="Hetherington A.J."/>
            <person name="Saltykova A."/>
            <person name="Bonnot C."/>
            <person name="Breuninger H."/>
            <person name="Symeonidi A."/>
            <person name="Radhakrishnan G.V."/>
            <person name="Van Nieuwerburgh F."/>
            <person name="Deforce D."/>
            <person name="Chang C."/>
            <person name="Karol K.G."/>
            <person name="Hedrich R."/>
            <person name="Ulvskov P."/>
            <person name="Glockner G."/>
            <person name="Delwiche C.F."/>
            <person name="Petrasek J."/>
            <person name="Van de Peer Y."/>
            <person name="Friml J."/>
            <person name="Beilby M."/>
            <person name="Dolan L."/>
            <person name="Kohara Y."/>
            <person name="Sugano S."/>
            <person name="Fujiyama A."/>
            <person name="Delaux P.-M."/>
            <person name="Quint M."/>
            <person name="TheiBen G."/>
            <person name="Hagemann M."/>
            <person name="Harholt J."/>
            <person name="Dunand C."/>
            <person name="Zachgo S."/>
            <person name="Langdale J."/>
            <person name="Maumus F."/>
            <person name="Straeten D.V.D."/>
            <person name="Gould S.B."/>
            <person name="Rensing S.A."/>
        </authorList>
    </citation>
    <scope>NUCLEOTIDE SEQUENCE [LARGE SCALE GENOMIC DNA]</scope>
    <source>
        <strain evidence="6 7">S276</strain>
    </source>
</reference>
<feature type="region of interest" description="Disordered" evidence="4">
    <location>
        <begin position="479"/>
        <end position="504"/>
    </location>
</feature>
<dbReference type="SMART" id="SM00330">
    <property type="entry name" value="PIPKc"/>
    <property type="match status" value="1"/>
</dbReference>
<evidence type="ECO:0000256" key="1">
    <source>
        <dbReference type="ARBA" id="ARBA00012172"/>
    </source>
</evidence>
<sequence length="1155" mass="127254">MGKFGSKSGMVGAMKFGNGDIYTGSVRLGLPHGRGTYFWVDGSKYEGEWVRGEKEGWGMFVWPSGAFYDGEWFRGFMHGTGLYRGADDMWYKGSWSMGKKHGLGKKVFANKDVYEGLWRQGVAEGLGRYTWANGSEYVGEWKGGTMSGRGIFMWANRDRYDGEWEGGCEHGKGVFTWADGACYEGTWYRGVKHGKGYFYPPGCLKALRRDRHGNLVKEFADASAKEGRDGGDHREATKGDKKGEGVAEGKEATGVPRGKGGGCPPVTPARWLSMSGPLTEKERMLVLASMRGLGESANGIPHGKRFERKHIRMKPGRPKMKPKIQRQWSGPLKFSGEVGKDRQDMTFGRKGEDEEGLQRDGCGDSIPLFRKDGDLGDMQEGEEAVELPSPLEGHGSNLAEEKAGGAAVGENLAEKQVDGASAGGGEDDEEDDGGRAGLRVAVESETRRLVYDADAEGGKASKGAKRSRHAAGELAQMMYGSESESVPLKGNDKEGEESGYGGDDSSAVVVFEGDGLQSKLSEAVTGALHGAERAITGAIHGATAAVSGAFLGATVACSGAGFAHAGQHSVELDLTNLEAFDNDQEPARGCQRNEHGAVDASTQKTKVTKPNVFCREYAHGTLVRETMEDVVLTGQKRRGKKKKKKLQEIKRPGESIYKGHRSYDLMLSLQLGIRYSVGRIMQEVPRKINDADFGYRVMVCQWFPKEGTRNTPRHQSTDFKWKDYCPMVFRQLREVFGIDAGEYMLSLCGSDALRELSSPGKSGSVFYLSNDDKFIIKTMKKSEMGVLLGMLPHYFRHVKSYDNTLLTKFFGLHRVKPQGGRKVRFVVMGNMFSGLRIHRRYDLKGSSLGRHTETTMIDENTTLKDLDLHTVFQLEEGWRERLQFQLGVDCKFLEEQRIMDYSLLLGVHFRSRRNFVDNPTSTNATSNWGPGDSATAARLPSKALEPEGFAASERQSQQQGVDSLREEDDFKAVSVNGTTGEGDGDESASALAQTADGEDDESTIKSDPLFILQSALGSRNHRRPGETDMLGRHFYSAPLTVNGPLRADTICPVVARNGGPGTDALAFQLGRRQVQLGVNMAARAIGLTPDRQMDPRRRADVVVYFGIIDILQEYDLRKWVENAYKSMKFDSSAISAVDPLMYSHRFQEFMKNIFV</sequence>
<dbReference type="InterPro" id="IPR003409">
    <property type="entry name" value="MORN"/>
</dbReference>